<dbReference type="AlphaFoldDB" id="Q2KYL1"/>
<dbReference type="EMBL" id="AM167904">
    <property type="protein sequence ID" value="CAJ48100.1"/>
    <property type="molecule type" value="Genomic_DNA"/>
</dbReference>
<feature type="transmembrane region" description="Helical" evidence="1">
    <location>
        <begin position="5"/>
        <end position="25"/>
    </location>
</feature>
<name>Q2KYL1_BORA1</name>
<dbReference type="InterPro" id="IPR019660">
    <property type="entry name" value="Put_sensory_transdc_reg_YbjN"/>
</dbReference>
<keyword evidence="3" id="KW-1185">Reference proteome</keyword>
<evidence type="ECO:0000313" key="2">
    <source>
        <dbReference type="EMBL" id="CAJ48100.1"/>
    </source>
</evidence>
<keyword evidence="1" id="KW-0812">Transmembrane</keyword>
<dbReference type="Pfam" id="PF06097">
    <property type="entry name" value="DUF945"/>
    <property type="match status" value="1"/>
</dbReference>
<reference evidence="2 3" key="1">
    <citation type="journal article" date="2006" name="J. Bacteriol.">
        <title>Comparison of the genome sequence of the poultry pathogen Bordetella avium with those of B. bronchiseptica, B. pertussis, and B. parapertussis reveals extensive diversity in surface structures associated with host interaction.</title>
        <authorList>
            <person name="Sebaihia M."/>
            <person name="Preston A."/>
            <person name="Maskell D.J."/>
            <person name="Kuzmiak H."/>
            <person name="Connell T.D."/>
            <person name="King N.D."/>
            <person name="Orndorff P.E."/>
            <person name="Miyamoto D.M."/>
            <person name="Thomson N.R."/>
            <person name="Harris D."/>
            <person name="Goble A."/>
            <person name="Lord A."/>
            <person name="Murphy L."/>
            <person name="Quail M.A."/>
            <person name="Rutter S."/>
            <person name="Squares R."/>
            <person name="Squares S."/>
            <person name="Woodward J."/>
            <person name="Parkhill J."/>
            <person name="Temple L.M."/>
        </authorList>
    </citation>
    <scope>NUCLEOTIDE SEQUENCE [LARGE SCALE GENOMIC DNA]</scope>
    <source>
        <strain evidence="2 3">197N</strain>
    </source>
</reference>
<keyword evidence="1" id="KW-1133">Transmembrane helix</keyword>
<protein>
    <submittedName>
        <fullName evidence="2">Exported protein</fullName>
    </submittedName>
</protein>
<dbReference type="STRING" id="360910.BAV0495"/>
<organism evidence="2 3">
    <name type="scientific">Bordetella avium (strain 197N)</name>
    <dbReference type="NCBI Taxonomy" id="360910"/>
    <lineage>
        <taxon>Bacteria</taxon>
        <taxon>Pseudomonadati</taxon>
        <taxon>Pseudomonadota</taxon>
        <taxon>Betaproteobacteria</taxon>
        <taxon>Burkholderiales</taxon>
        <taxon>Alcaligenaceae</taxon>
        <taxon>Bordetella</taxon>
    </lineage>
</organism>
<dbReference type="OrthoDB" id="5444681at2"/>
<evidence type="ECO:0000313" key="3">
    <source>
        <dbReference type="Proteomes" id="UP000001977"/>
    </source>
</evidence>
<gene>
    <name evidence="2" type="ordered locus">BAV0495</name>
</gene>
<dbReference type="eggNOG" id="COG5339">
    <property type="taxonomic scope" value="Bacteria"/>
</dbReference>
<evidence type="ECO:0000256" key="1">
    <source>
        <dbReference type="SAM" id="Phobius"/>
    </source>
</evidence>
<proteinExistence type="predicted"/>
<dbReference type="RefSeq" id="WP_012416191.1">
    <property type="nucleotide sequence ID" value="NC_010645.1"/>
</dbReference>
<dbReference type="Proteomes" id="UP000001977">
    <property type="component" value="Chromosome"/>
</dbReference>
<sequence>MKKRVAITSGVVIVGVGAWLGATWYTGKRIEEQTHQYLAQANEKLANVLPGLTIRLEQDRYDRGFFSSQARYTLSFTADKDDETPLAISFKSDIAHGPFPGGAIKRGKFLPQLAFVHSELESNEQIKPLFDMAQGKTPLWSNAIISYDGVVDDQAGIAALSLNKDGGAIDFSGAAINTVYDYRTQAVKGRLQADQLLVDVPKGDTPSKASLNGLSLDIDTHLGKFGVSVGNSGLLIKRLELQTPNIDQKLLIENLGYAVVVSEDDKFVGGKAVYKVDKVGLADTDLGGGELALSVSHLDGPALKSLSATYKQMMHSLMGAGQADEGQQDEQVASVIENATKLLAANPSLGIDQLVWRNTAGESRFNLALDLTLPPGKDLAALDLSEGASQLVQQLVKSIAAELKVSKPMAALLAQQVLTLRGASPEQAKREADETIQGLAGMAEMMALGRNDGDNIISKFNYADGRGELNGKEVPVKEWLAELGNSLGGDDVEEAEETIIFDTLEADMIGALLDEAGYDYDYDAATRRFTIDPDGMTPTAISATLICAPDCTTLRMQAVYDDLPVPSPADITRWNEEYQTFGRASINKRGKVVLQNDVDVSDGLSLDVLQIYLLTFLAISDDFPEIEE</sequence>
<dbReference type="GeneID" id="92936327"/>
<accession>Q2KYL1</accession>
<dbReference type="InterPro" id="IPR010352">
    <property type="entry name" value="DUF945"/>
</dbReference>
<dbReference type="Pfam" id="PF10722">
    <property type="entry name" value="YbjN"/>
    <property type="match status" value="1"/>
</dbReference>
<keyword evidence="1" id="KW-0472">Membrane</keyword>
<dbReference type="HOGENOM" id="CLU_029683_2_1_4"/>
<dbReference type="KEGG" id="bav:BAV0495"/>